<dbReference type="Proteomes" id="UP000694520">
    <property type="component" value="Chromosome 16"/>
</dbReference>
<proteinExistence type="inferred from homology"/>
<dbReference type="GeneTree" id="ENSGT00940000164238"/>
<comment type="subcellular location">
    <subcellularLocation>
        <location evidence="1">Cytoplasm</location>
    </subcellularLocation>
</comment>
<dbReference type="AlphaFoldDB" id="A0A8B9YJ67"/>
<dbReference type="PANTHER" id="PTHR21107">
    <property type="entry name" value="CYTOCHROME C OXIDASE ASSEMBLY PROTEIN COX19"/>
    <property type="match status" value="1"/>
</dbReference>
<dbReference type="GO" id="GO:0005758">
    <property type="term" value="C:mitochondrial intermembrane space"/>
    <property type="evidence" value="ECO:0007669"/>
    <property type="project" value="TreeGrafter"/>
</dbReference>
<comment type="similarity">
    <text evidence="4">Belongs to the COX19 family.</text>
</comment>
<protein>
    <submittedName>
        <fullName evidence="5">Uncharacterized protein</fullName>
    </submittedName>
</protein>
<evidence type="ECO:0000256" key="4">
    <source>
        <dbReference type="ARBA" id="ARBA00038223"/>
    </source>
</evidence>
<sequence>MSMAMNFRSSNFQPWPPDKGHLSDHFGECKIFREKFVKCLWENNFETALHRNESQDYLSCRMKRQLMVQESWEKLGFGHWIDGKSETESEL</sequence>
<evidence type="ECO:0000313" key="5">
    <source>
        <dbReference type="Ensembl" id="ENSBGRP00000034418.1"/>
    </source>
</evidence>
<evidence type="ECO:0000256" key="2">
    <source>
        <dbReference type="ARBA" id="ARBA00022490"/>
    </source>
</evidence>
<keyword evidence="6" id="KW-1185">Reference proteome</keyword>
<name>A0A8B9YJ67_BOSMU</name>
<reference evidence="5" key="2">
    <citation type="submission" date="2025-08" db="UniProtKB">
        <authorList>
            <consortium name="Ensembl"/>
        </authorList>
    </citation>
    <scope>IDENTIFICATION</scope>
</reference>
<evidence type="ECO:0000256" key="3">
    <source>
        <dbReference type="ARBA" id="ARBA00023157"/>
    </source>
</evidence>
<dbReference type="InterPro" id="IPR051383">
    <property type="entry name" value="COX19"/>
</dbReference>
<dbReference type="Ensembl" id="ENSBGRT00000039798.1">
    <property type="protein sequence ID" value="ENSBGRP00000034418.1"/>
    <property type="gene ID" value="ENSBGRG00000021569.1"/>
</dbReference>
<evidence type="ECO:0000313" key="6">
    <source>
        <dbReference type="Proteomes" id="UP000694520"/>
    </source>
</evidence>
<organism evidence="5 6">
    <name type="scientific">Bos mutus grunniens</name>
    <name type="common">Wild yak</name>
    <name type="synonym">Bos grunniens</name>
    <dbReference type="NCBI Taxonomy" id="30521"/>
    <lineage>
        <taxon>Eukaryota</taxon>
        <taxon>Metazoa</taxon>
        <taxon>Chordata</taxon>
        <taxon>Craniata</taxon>
        <taxon>Vertebrata</taxon>
        <taxon>Euteleostomi</taxon>
        <taxon>Mammalia</taxon>
        <taxon>Eutheria</taxon>
        <taxon>Laurasiatheria</taxon>
        <taxon>Artiodactyla</taxon>
        <taxon>Ruminantia</taxon>
        <taxon>Pecora</taxon>
        <taxon>Bovidae</taxon>
        <taxon>Bovinae</taxon>
        <taxon>Bos</taxon>
    </lineage>
</organism>
<accession>A0A8B9YJ67</accession>
<reference evidence="5" key="3">
    <citation type="submission" date="2025-09" db="UniProtKB">
        <authorList>
            <consortium name="Ensembl"/>
        </authorList>
    </citation>
    <scope>IDENTIFICATION</scope>
</reference>
<dbReference type="GO" id="GO:0033617">
    <property type="term" value="P:mitochondrial respiratory chain complex IV assembly"/>
    <property type="evidence" value="ECO:0007669"/>
    <property type="project" value="TreeGrafter"/>
</dbReference>
<dbReference type="PANTHER" id="PTHR21107:SF2">
    <property type="entry name" value="CYTOCHROME C OXIDASE ASSEMBLY PROTEIN COX19"/>
    <property type="match status" value="1"/>
</dbReference>
<keyword evidence="2" id="KW-0963">Cytoplasm</keyword>
<evidence type="ECO:0000256" key="1">
    <source>
        <dbReference type="ARBA" id="ARBA00004496"/>
    </source>
</evidence>
<keyword evidence="3" id="KW-1015">Disulfide bond</keyword>
<dbReference type="PROSITE" id="PS51808">
    <property type="entry name" value="CHCH"/>
    <property type="match status" value="1"/>
</dbReference>
<reference evidence="5" key="1">
    <citation type="submission" date="2019-05" db="EMBL/GenBank/DDBJ databases">
        <authorList>
            <person name="Zhang S."/>
            <person name="Liu J."/>
        </authorList>
    </citation>
    <scope>NUCLEOTIDE SEQUENCE [LARGE SCALE GENOMIC DNA]</scope>
</reference>